<evidence type="ECO:0000256" key="1">
    <source>
        <dbReference type="ARBA" id="ARBA00000085"/>
    </source>
</evidence>
<evidence type="ECO:0000256" key="11">
    <source>
        <dbReference type="PROSITE-ProRule" id="PRU00169"/>
    </source>
</evidence>
<dbReference type="PROSITE" id="PS50109">
    <property type="entry name" value="HIS_KIN"/>
    <property type="match status" value="1"/>
</dbReference>
<dbReference type="InterPro" id="IPR036097">
    <property type="entry name" value="HisK_dim/P_sf"/>
</dbReference>
<dbReference type="Gene3D" id="3.30.450.20">
    <property type="entry name" value="PAS domain"/>
    <property type="match status" value="1"/>
</dbReference>
<comment type="subunit">
    <text evidence="9">At low DSF concentrations, interacts with RpfF.</text>
</comment>
<evidence type="ECO:0000256" key="7">
    <source>
        <dbReference type="ARBA" id="ARBA00022840"/>
    </source>
</evidence>
<sequence length="836" mass="92416">MSLARKLAEERRARLAAELLLEQKRAELTEANRKLGLHARSLSEEISETRARAASVEHENVRVRSELGQTTERLALIEGQLWQALDSIRDGFGLWNAKGRLELANRAYLGMFDGIVTAGIGAHYTHFVDLLIDEGIADLQAEPPETVRARLCRGWQDPEPEPVNVRLWDGTFLKIHNQRTPTGGIVSLVADMTDLMRMWAAVQELPDGFVLYDSEDRLVTCNAPYRRIYADSAPAIRPGATFEEILRYGLARQQYADAIGREEAWLEDRLARHRAPECEIEQMLADGRWLRIYEKRTTDGGRVGLRVDITQLKTVQRDLERATERAEAANRAKSAFLANMSHEIRTPMNGILGMAELLMDTRLADDQRVYAETIHSSAEALLDIINDVLDYSKIEAQKLTLRSEEFDLEQILHDVVLLVLPATREKGLALLVDYDLFLPTRFTGDAPRIRQVLINLVGNAAKFTMRGQIVIRVTGMVRDGRATVHVAVEDTGIGIPEDKLGHIFGEFNQVEDERNRRFEGTGLGLAISKRLVTLMGGEVWVESRAGEGSCFGFRIDLPTDEVDGIPRPPVPAFLRRALIVEPNALNAEILSRQLGAARIACDTCTTGDAALSRAPDWNVAIVSQDLGDMTGTDLVRTWRARGLSAPVILIAGTTGDTAPPLTENASFAATLQTPTPRRALFHALQSLAPPEATSHHDGTPETGAGAADARIDVLLAEDNRTNRLVFSKMVADAPVALRHARNGCEAVAAFREKRPDLIFMDVSMPEMDGREATRAIRALEGDAPRVPIVAVTAHAMEGDRETILAHGLDDFLSKPLRKDALFAVLERYGATLPDRA</sequence>
<comment type="catalytic activity">
    <reaction evidence="1">
        <text>ATP + protein L-histidine = ADP + protein N-phospho-L-histidine.</text>
        <dbReference type="EC" id="2.7.13.3"/>
    </reaction>
</comment>
<evidence type="ECO:0000313" key="16">
    <source>
        <dbReference type="Proteomes" id="UP000193570"/>
    </source>
</evidence>
<keyword evidence="8" id="KW-0902">Two-component regulatory system</keyword>
<evidence type="ECO:0000259" key="14">
    <source>
        <dbReference type="PROSITE" id="PS50110"/>
    </source>
</evidence>
<dbReference type="GO" id="GO:0005524">
    <property type="term" value="F:ATP binding"/>
    <property type="evidence" value="ECO:0007669"/>
    <property type="project" value="UniProtKB-KW"/>
</dbReference>
<reference evidence="15 16" key="1">
    <citation type="submission" date="2017-03" db="EMBL/GenBank/DDBJ databases">
        <authorList>
            <person name="Afonso C.L."/>
            <person name="Miller P.J."/>
            <person name="Scott M.A."/>
            <person name="Spackman E."/>
            <person name="Goraichik I."/>
            <person name="Dimitrov K.M."/>
            <person name="Suarez D.L."/>
            <person name="Swayne D.E."/>
        </authorList>
    </citation>
    <scope>NUCLEOTIDE SEQUENCE [LARGE SCALE GENOMIC DNA]</scope>
    <source>
        <strain evidence="15 16">CECT 8625</strain>
    </source>
</reference>
<keyword evidence="12" id="KW-0175">Coiled coil</keyword>
<protein>
    <recommendedName>
        <fullName evidence="10">Sensory/regulatory protein RpfC</fullName>
        <ecNumber evidence="2">2.7.13.3</ecNumber>
    </recommendedName>
</protein>
<keyword evidence="3 11" id="KW-0597">Phosphoprotein</keyword>
<keyword evidence="7" id="KW-0067">ATP-binding</keyword>
<evidence type="ECO:0000256" key="9">
    <source>
        <dbReference type="ARBA" id="ARBA00064003"/>
    </source>
</evidence>
<feature type="domain" description="Response regulatory" evidence="14">
    <location>
        <begin position="712"/>
        <end position="829"/>
    </location>
</feature>
<dbReference type="InterPro" id="IPR001789">
    <property type="entry name" value="Sig_transdc_resp-reg_receiver"/>
</dbReference>
<dbReference type="Gene3D" id="3.40.50.2300">
    <property type="match status" value="2"/>
</dbReference>
<dbReference type="AlphaFoldDB" id="A0A1X6YGN1"/>
<dbReference type="SUPFAM" id="SSF55785">
    <property type="entry name" value="PYP-like sensor domain (PAS domain)"/>
    <property type="match status" value="1"/>
</dbReference>
<dbReference type="EC" id="2.7.13.3" evidence="2"/>
<feature type="domain" description="Histidine kinase" evidence="13">
    <location>
        <begin position="339"/>
        <end position="559"/>
    </location>
</feature>
<feature type="coiled-coil region" evidence="12">
    <location>
        <begin position="7"/>
        <end position="59"/>
    </location>
</feature>
<dbReference type="CDD" id="cd17546">
    <property type="entry name" value="REC_hyHK_CKI1_RcsC-like"/>
    <property type="match status" value="1"/>
</dbReference>
<dbReference type="EMBL" id="FWFK01000001">
    <property type="protein sequence ID" value="SLN20293.1"/>
    <property type="molecule type" value="Genomic_DNA"/>
</dbReference>
<dbReference type="PANTHER" id="PTHR45339">
    <property type="entry name" value="HYBRID SIGNAL TRANSDUCTION HISTIDINE KINASE J"/>
    <property type="match status" value="1"/>
</dbReference>
<dbReference type="SUPFAM" id="SSF52172">
    <property type="entry name" value="CheY-like"/>
    <property type="match status" value="2"/>
</dbReference>
<dbReference type="Pfam" id="PF00072">
    <property type="entry name" value="Response_reg"/>
    <property type="match status" value="1"/>
</dbReference>
<dbReference type="FunFam" id="3.30.565.10:FF:000010">
    <property type="entry name" value="Sensor histidine kinase RcsC"/>
    <property type="match status" value="1"/>
</dbReference>
<dbReference type="Gene3D" id="3.30.565.10">
    <property type="entry name" value="Histidine kinase-like ATPase, C-terminal domain"/>
    <property type="match status" value="1"/>
</dbReference>
<dbReference type="CDD" id="cd16922">
    <property type="entry name" value="HATPase_EvgS-ArcB-TorS-like"/>
    <property type="match status" value="1"/>
</dbReference>
<dbReference type="Pfam" id="PF02518">
    <property type="entry name" value="HATPase_c"/>
    <property type="match status" value="1"/>
</dbReference>
<evidence type="ECO:0000313" key="15">
    <source>
        <dbReference type="EMBL" id="SLN20293.1"/>
    </source>
</evidence>
<dbReference type="PANTHER" id="PTHR45339:SF5">
    <property type="entry name" value="HISTIDINE KINASE"/>
    <property type="match status" value="1"/>
</dbReference>
<dbReference type="Pfam" id="PF12860">
    <property type="entry name" value="PAS_7"/>
    <property type="match status" value="2"/>
</dbReference>
<keyword evidence="6 15" id="KW-0418">Kinase</keyword>
<dbReference type="InterPro" id="IPR003594">
    <property type="entry name" value="HATPase_dom"/>
</dbReference>
<keyword evidence="16" id="KW-1185">Reference proteome</keyword>
<evidence type="ECO:0000256" key="3">
    <source>
        <dbReference type="ARBA" id="ARBA00022553"/>
    </source>
</evidence>
<evidence type="ECO:0000256" key="2">
    <source>
        <dbReference type="ARBA" id="ARBA00012438"/>
    </source>
</evidence>
<feature type="modified residue" description="4-aspartylphosphate" evidence="11">
    <location>
        <position position="761"/>
    </location>
</feature>
<dbReference type="FunFam" id="1.10.287.130:FF:000002">
    <property type="entry name" value="Two-component osmosensing histidine kinase"/>
    <property type="match status" value="1"/>
</dbReference>
<evidence type="ECO:0000256" key="12">
    <source>
        <dbReference type="SAM" id="Coils"/>
    </source>
</evidence>
<evidence type="ECO:0000256" key="6">
    <source>
        <dbReference type="ARBA" id="ARBA00022777"/>
    </source>
</evidence>
<dbReference type="SMART" id="SM00448">
    <property type="entry name" value="REC"/>
    <property type="match status" value="2"/>
</dbReference>
<dbReference type="InterPro" id="IPR036890">
    <property type="entry name" value="HATPase_C_sf"/>
</dbReference>
<name>A0A1X6YGN1_9RHOB</name>
<evidence type="ECO:0000256" key="10">
    <source>
        <dbReference type="ARBA" id="ARBA00068150"/>
    </source>
</evidence>
<keyword evidence="5" id="KW-0547">Nucleotide-binding</keyword>
<dbReference type="Gene3D" id="1.10.287.130">
    <property type="match status" value="1"/>
</dbReference>
<keyword evidence="4 15" id="KW-0808">Transferase</keyword>
<evidence type="ECO:0000259" key="13">
    <source>
        <dbReference type="PROSITE" id="PS50109"/>
    </source>
</evidence>
<dbReference type="CDD" id="cd00156">
    <property type="entry name" value="REC"/>
    <property type="match status" value="1"/>
</dbReference>
<accession>A0A1X6YGN1</accession>
<organism evidence="15 16">
    <name type="scientific">Roseivivax jejudonensis</name>
    <dbReference type="NCBI Taxonomy" id="1529041"/>
    <lineage>
        <taxon>Bacteria</taxon>
        <taxon>Pseudomonadati</taxon>
        <taxon>Pseudomonadota</taxon>
        <taxon>Alphaproteobacteria</taxon>
        <taxon>Rhodobacterales</taxon>
        <taxon>Roseobacteraceae</taxon>
        <taxon>Roseivivax</taxon>
    </lineage>
</organism>
<dbReference type="OrthoDB" id="9801651at2"/>
<dbReference type="RefSeq" id="WP_085790451.1">
    <property type="nucleotide sequence ID" value="NZ_FWFK01000001.1"/>
</dbReference>
<dbReference type="Proteomes" id="UP000193570">
    <property type="component" value="Unassembled WGS sequence"/>
</dbReference>
<dbReference type="PRINTS" id="PR00344">
    <property type="entry name" value="BCTRLSENSOR"/>
</dbReference>
<evidence type="ECO:0000256" key="5">
    <source>
        <dbReference type="ARBA" id="ARBA00022741"/>
    </source>
</evidence>
<dbReference type="SUPFAM" id="SSF55874">
    <property type="entry name" value="ATPase domain of HSP90 chaperone/DNA topoisomerase II/histidine kinase"/>
    <property type="match status" value="1"/>
</dbReference>
<dbReference type="InterPro" id="IPR005467">
    <property type="entry name" value="His_kinase_dom"/>
</dbReference>
<dbReference type="SMART" id="SM00388">
    <property type="entry name" value="HisKA"/>
    <property type="match status" value="1"/>
</dbReference>
<evidence type="ECO:0000256" key="8">
    <source>
        <dbReference type="ARBA" id="ARBA00023012"/>
    </source>
</evidence>
<dbReference type="Pfam" id="PF00512">
    <property type="entry name" value="HisKA"/>
    <property type="match status" value="1"/>
</dbReference>
<dbReference type="PROSITE" id="PS50110">
    <property type="entry name" value="RESPONSE_REGULATORY"/>
    <property type="match status" value="2"/>
</dbReference>
<dbReference type="InterPro" id="IPR011006">
    <property type="entry name" value="CheY-like_superfamily"/>
</dbReference>
<dbReference type="InterPro" id="IPR035965">
    <property type="entry name" value="PAS-like_dom_sf"/>
</dbReference>
<dbReference type="InterPro" id="IPR003661">
    <property type="entry name" value="HisK_dim/P_dom"/>
</dbReference>
<proteinExistence type="predicted"/>
<feature type="coiled-coil region" evidence="12">
    <location>
        <begin position="312"/>
        <end position="339"/>
    </location>
</feature>
<evidence type="ECO:0000256" key="4">
    <source>
        <dbReference type="ARBA" id="ARBA00022679"/>
    </source>
</evidence>
<dbReference type="SMART" id="SM00387">
    <property type="entry name" value="HATPase_c"/>
    <property type="match status" value="1"/>
</dbReference>
<dbReference type="SUPFAM" id="SSF47384">
    <property type="entry name" value="Homodimeric domain of signal transducing histidine kinase"/>
    <property type="match status" value="1"/>
</dbReference>
<dbReference type="CDD" id="cd00082">
    <property type="entry name" value="HisKA"/>
    <property type="match status" value="1"/>
</dbReference>
<gene>
    <name evidence="15" type="primary">barA</name>
    <name evidence="15" type="ORF">ROJ8625_00729</name>
</gene>
<feature type="domain" description="Response regulatory" evidence="14">
    <location>
        <begin position="576"/>
        <end position="688"/>
    </location>
</feature>
<dbReference type="GO" id="GO:0000155">
    <property type="term" value="F:phosphorelay sensor kinase activity"/>
    <property type="evidence" value="ECO:0007669"/>
    <property type="project" value="InterPro"/>
</dbReference>
<comment type="caution">
    <text evidence="11">Lacks conserved residue(s) required for the propagation of feature annotation.</text>
</comment>
<dbReference type="InterPro" id="IPR004358">
    <property type="entry name" value="Sig_transdc_His_kin-like_C"/>
</dbReference>